<dbReference type="EMBL" id="KZ819642">
    <property type="protein sequence ID" value="PWN86838.1"/>
    <property type="molecule type" value="Genomic_DNA"/>
</dbReference>
<accession>A0A316YDU7</accession>
<reference evidence="2" key="1">
    <citation type="journal article" date="2018" name="Mol. Biol. Evol.">
        <title>Broad Genomic Sampling Reveals a Smut Pathogenic Ancestry of the Fungal Clade Ustilaginomycotina.</title>
        <authorList>
            <person name="Kijpornyongpan T."/>
            <person name="Mondo S.J."/>
            <person name="Barry K."/>
            <person name="Sandor L."/>
            <person name="Lee J."/>
            <person name="Lipzen A."/>
            <person name="Pangilinan J."/>
            <person name="LaButti K."/>
            <person name="Hainaut M."/>
            <person name="Henrissat B."/>
            <person name="Grigoriev I.V."/>
            <person name="Spatafora J.W."/>
            <person name="Aime M.C."/>
        </authorList>
    </citation>
    <scope>NUCLEOTIDE SEQUENCE [LARGE SCALE GENOMIC DNA]</scope>
    <source>
        <strain evidence="2">MCA 4198</strain>
    </source>
</reference>
<dbReference type="RefSeq" id="XP_025374036.1">
    <property type="nucleotide sequence ID" value="XM_025522939.1"/>
</dbReference>
<evidence type="ECO:0000313" key="2">
    <source>
        <dbReference type="EMBL" id="PWN86838.1"/>
    </source>
</evidence>
<evidence type="ECO:0000313" key="3">
    <source>
        <dbReference type="Proteomes" id="UP000245768"/>
    </source>
</evidence>
<dbReference type="Proteomes" id="UP000245768">
    <property type="component" value="Unassembled WGS sequence"/>
</dbReference>
<evidence type="ECO:0008006" key="4">
    <source>
        <dbReference type="Google" id="ProtNLM"/>
    </source>
</evidence>
<dbReference type="AlphaFoldDB" id="A0A316YDU7"/>
<name>A0A316YDU7_9BASI</name>
<feature type="region of interest" description="Disordered" evidence="1">
    <location>
        <begin position="1"/>
        <end position="92"/>
    </location>
</feature>
<sequence>MKMLAEKAGTTSALQRMPGLLDGSSEGESKKATAESGMPRGAVPPPQRQMESAAKEEKPAAREEKPAAREEKPAAREEKPAAKAVDGKEARAAEKKANLDAAASKYAEAKSLSEILAQLEALKAKVDAKTTAGIMDVRAKANEKALAWTPDQARGPAQSVEYQAKFVNKLSEITDDMRISGSLAIKYNGIGGSGSGMFFDAESFYDSDLVYYVSVKVTNQTLCFKDPLSFNPLRSCMADQTRFNDVFGDTFISGFLEGGEFNAIVCVKIHNTAKKRDIEAEAKVALTAGPVEVSAQGNVKLAEENIKNNSQTTIFVRWCGGGNVKPYDDEWTIDTVMAAAARFPALVGLYPQRTYAVLTRYELLRSFRELRPTALSPMRYEVAQLYTGMLLDGFMEYKSLAKRLAADIADVQAGLKVIIQGDDEGGMPLSRTVRDAGLARFSPDILGLDRARSGVRTQMNAIAREIDLLTAQPQLAVDPRRRSPFVGPGSFACLLPRVELKDSRRRTTASPLALKPLAPVETAATQDDKTGEDGAARLFDRRKCPGAILEPEEHASLSELEFLGGDDIGLAYKVSAPVGDVAGGTLFNTLDICQADATVSELVAVCDAASGALASLVVTFHNGLSCTYGRPVTQAQVEGCPREHRLGPIDLDRESVVSVSVQVGELAGASRVVGLEVQISPTKKLSCLAPPSSRTGERVRLHAFANLVKGGCLAGFWGRTDSDAETGDLLRLAPIWARQPVAKASAGKGASGAASSSALDGISRSEWVSMKQAKTISYPKGKRAGPPAQLLYAPHYLKQSAKARENADAASNSSGLTMGAAISEVTSQGFLLATQTRAEEDAQFTQWMVPAEIESVLVNCGLEAFAASSNAQPFSREERRVVFPASHAKDEPVDVQCYFAGIKARSLSPDGAVLHLRASVVAGSLTARGFTLLLEAPEGCSPLAIDEARIGWLSHTRSKEKANASIVSGTALFDDLKQPSRSIKLTPSLERDPSARFWGLNEIRAGLAKPISFTTSVLPSSSKSQLDLEAGNLGSDVSLLGLSWILCA</sequence>
<proteinExistence type="predicted"/>
<keyword evidence="3" id="KW-1185">Reference proteome</keyword>
<organism evidence="2 3">
    <name type="scientific">Acaromyces ingoldii</name>
    <dbReference type="NCBI Taxonomy" id="215250"/>
    <lineage>
        <taxon>Eukaryota</taxon>
        <taxon>Fungi</taxon>
        <taxon>Dikarya</taxon>
        <taxon>Basidiomycota</taxon>
        <taxon>Ustilaginomycotina</taxon>
        <taxon>Exobasidiomycetes</taxon>
        <taxon>Exobasidiales</taxon>
        <taxon>Cryptobasidiaceae</taxon>
        <taxon>Acaromyces</taxon>
    </lineage>
</organism>
<dbReference type="OrthoDB" id="3231004at2759"/>
<dbReference type="GeneID" id="37044855"/>
<gene>
    <name evidence="2" type="ORF">FA10DRAFT_269937</name>
</gene>
<dbReference type="STRING" id="215250.A0A316YDU7"/>
<protein>
    <recommendedName>
        <fullName evidence="4">H-type lectin domain-containing protein</fullName>
    </recommendedName>
</protein>
<feature type="compositionally biased region" description="Basic and acidic residues" evidence="1">
    <location>
        <begin position="53"/>
        <end position="92"/>
    </location>
</feature>
<evidence type="ECO:0000256" key="1">
    <source>
        <dbReference type="SAM" id="MobiDB-lite"/>
    </source>
</evidence>
<dbReference type="InParanoid" id="A0A316YDU7"/>